<dbReference type="CDD" id="cd17323">
    <property type="entry name" value="MFS_Tpo1_MDR_like"/>
    <property type="match status" value="1"/>
</dbReference>
<reference evidence="7 8" key="1">
    <citation type="journal article" date="2007" name="Nat. Biotechnol.">
        <title>Genome sequence of the lignocellulose-bioconverting and xylose-fermenting yeast Pichia stipitis.</title>
        <authorList>
            <person name="Jeffries T.W."/>
            <person name="Grigoriev I.V."/>
            <person name="Grimwood J."/>
            <person name="Laplaza J.M."/>
            <person name="Aerts A."/>
            <person name="Salamov A."/>
            <person name="Schmutz J."/>
            <person name="Lindquist E."/>
            <person name="Dehal P."/>
            <person name="Shapiro H."/>
            <person name="Jin Y.S."/>
            <person name="Passoth V."/>
            <person name="Richardson P.M."/>
        </authorList>
    </citation>
    <scope>NUCLEOTIDE SEQUENCE [LARGE SCALE GENOMIC DNA]</scope>
    <source>
        <strain evidence="8">ATCC 58785 / CBS 6054 / NBRC 10063 / NRRL Y-11545</strain>
    </source>
</reference>
<dbReference type="Pfam" id="PF07690">
    <property type="entry name" value="MFS_1"/>
    <property type="match status" value="1"/>
</dbReference>
<gene>
    <name evidence="7" type="primary">MDR18</name>
    <name evidence="7" type="ORF">PICST_50953</name>
</gene>
<dbReference type="InterPro" id="IPR020846">
    <property type="entry name" value="MFS_dom"/>
</dbReference>
<dbReference type="PROSITE" id="PS00216">
    <property type="entry name" value="SUGAR_TRANSPORT_1"/>
    <property type="match status" value="1"/>
</dbReference>
<keyword evidence="4 5" id="KW-0472">Membrane</keyword>
<dbReference type="FunCoup" id="A3M0B3">
    <property type="interactions" value="60"/>
</dbReference>
<feature type="transmembrane region" description="Helical" evidence="5">
    <location>
        <begin position="446"/>
        <end position="465"/>
    </location>
</feature>
<dbReference type="InParanoid" id="A3M0B3"/>
<dbReference type="eggNOG" id="KOG0255">
    <property type="taxonomic scope" value="Eukaryota"/>
</dbReference>
<evidence type="ECO:0000256" key="5">
    <source>
        <dbReference type="SAM" id="Phobius"/>
    </source>
</evidence>
<feature type="transmembrane region" description="Helical" evidence="5">
    <location>
        <begin position="33"/>
        <end position="55"/>
    </location>
</feature>
<feature type="transmembrane region" description="Helical" evidence="5">
    <location>
        <begin position="352"/>
        <end position="370"/>
    </location>
</feature>
<feature type="transmembrane region" description="Helical" evidence="5">
    <location>
        <begin position="299"/>
        <end position="319"/>
    </location>
</feature>
<evidence type="ECO:0000313" key="8">
    <source>
        <dbReference type="Proteomes" id="UP000002258"/>
    </source>
</evidence>
<evidence type="ECO:0000256" key="4">
    <source>
        <dbReference type="ARBA" id="ARBA00023136"/>
    </source>
</evidence>
<dbReference type="GO" id="GO:0000297">
    <property type="term" value="F:spermine transmembrane transporter activity"/>
    <property type="evidence" value="ECO:0007669"/>
    <property type="project" value="EnsemblFungi"/>
</dbReference>
<dbReference type="GeneID" id="4840893"/>
<dbReference type="Gene3D" id="1.20.1250.20">
    <property type="entry name" value="MFS general substrate transporter like domains"/>
    <property type="match status" value="1"/>
</dbReference>
<dbReference type="EMBL" id="CP000502">
    <property type="protein sequence ID" value="ABN68490.1"/>
    <property type="molecule type" value="Genomic_DNA"/>
</dbReference>
<name>A3M0B3_PICST</name>
<feature type="transmembrane region" description="Helical" evidence="5">
    <location>
        <begin position="411"/>
        <end position="434"/>
    </location>
</feature>
<feature type="transmembrane region" description="Helical" evidence="5">
    <location>
        <begin position="100"/>
        <end position="119"/>
    </location>
</feature>
<dbReference type="GO" id="GO:0000329">
    <property type="term" value="C:fungal-type vacuole membrane"/>
    <property type="evidence" value="ECO:0007669"/>
    <property type="project" value="EnsemblFungi"/>
</dbReference>
<feature type="transmembrane region" description="Helical" evidence="5">
    <location>
        <begin position="191"/>
        <end position="211"/>
    </location>
</feature>
<feature type="transmembrane region" description="Helical" evidence="5">
    <location>
        <begin position="125"/>
        <end position="146"/>
    </location>
</feature>
<evidence type="ECO:0000256" key="2">
    <source>
        <dbReference type="ARBA" id="ARBA00022692"/>
    </source>
</evidence>
<keyword evidence="2 5" id="KW-0812">Transmembrane</keyword>
<evidence type="ECO:0000259" key="6">
    <source>
        <dbReference type="PROSITE" id="PS50850"/>
    </source>
</evidence>
<dbReference type="PANTHER" id="PTHR23502:SF38">
    <property type="entry name" value="POLYAMINE TRANSPORTER 4"/>
    <property type="match status" value="1"/>
</dbReference>
<organism evidence="7 8">
    <name type="scientific">Scheffersomyces stipitis (strain ATCC 58785 / CBS 6054 / NBRC 10063 / NRRL Y-11545)</name>
    <name type="common">Yeast</name>
    <name type="synonym">Pichia stipitis</name>
    <dbReference type="NCBI Taxonomy" id="322104"/>
    <lineage>
        <taxon>Eukaryota</taxon>
        <taxon>Fungi</taxon>
        <taxon>Dikarya</taxon>
        <taxon>Ascomycota</taxon>
        <taxon>Saccharomycotina</taxon>
        <taxon>Pichiomycetes</taxon>
        <taxon>Debaryomycetaceae</taxon>
        <taxon>Scheffersomyces</taxon>
    </lineage>
</organism>
<feature type="transmembrane region" description="Helical" evidence="5">
    <location>
        <begin position="261"/>
        <end position="287"/>
    </location>
</feature>
<sequence length="488" mass="54055">EEGEQQAIDVKDLDWDSETDPANPQNWPKWKKWIITITVAVVCLCCSLGSSLYVSGAFQIVAEFDVSLELTISGLTYYLLGLAFGPLLTAPLSEIIGRKIIYVVSLPTGMLFVMGVGLAKNIHTILVLRFFCGLFTSPALSVAGGTISDLWSDRIEELSQAVALFCLAPFLGPVLGPVIGDFAAEAKGWKWSASWILLMFCGAILPFVLICPETFKPQILKTRAKKRGIKIIERNITVKLLVTILINDLTRPLEMLIKEPIVLVLSIYIAFVFAVLFGFFEAFPIIFRGVYHMDSGVSGLPFLAVGLGLVSGVLFYLILDKTYYFPKNPDGTRGKKDENGNPIWDAPEKKLLLGKIGGICLPISLFWMGWTGRNDSVHWMAPTAAGFPFGFGMIMVFFSIVLYFSMCFPPIYVASAVAANNLLRYILASVFPLFTTQMYERLTISWASSLFGFIALAMVPVPFIFEKYGPKFRARSPYGYAAFFKKIA</sequence>
<dbReference type="PANTHER" id="PTHR23502">
    <property type="entry name" value="MAJOR FACILITATOR SUPERFAMILY"/>
    <property type="match status" value="1"/>
</dbReference>
<dbReference type="InterPro" id="IPR011701">
    <property type="entry name" value="MFS"/>
</dbReference>
<dbReference type="InterPro" id="IPR036259">
    <property type="entry name" value="MFS_trans_sf"/>
</dbReference>
<dbReference type="GO" id="GO:0042908">
    <property type="term" value="P:xenobiotic transport"/>
    <property type="evidence" value="ECO:0007669"/>
    <property type="project" value="UniProtKB-ARBA"/>
</dbReference>
<protein>
    <submittedName>
        <fullName evidence="7">Polyamine transport protein (TPO4)</fullName>
    </submittedName>
</protein>
<evidence type="ECO:0000256" key="3">
    <source>
        <dbReference type="ARBA" id="ARBA00022989"/>
    </source>
</evidence>
<dbReference type="PROSITE" id="PS50850">
    <property type="entry name" value="MFS"/>
    <property type="match status" value="1"/>
</dbReference>
<keyword evidence="3 5" id="KW-1133">Transmembrane helix</keyword>
<feature type="transmembrane region" description="Helical" evidence="5">
    <location>
        <begin position="382"/>
        <end position="404"/>
    </location>
</feature>
<accession>A3M0B3</accession>
<dbReference type="GO" id="GO:0005886">
    <property type="term" value="C:plasma membrane"/>
    <property type="evidence" value="ECO:0007669"/>
    <property type="project" value="EnsemblFungi"/>
</dbReference>
<evidence type="ECO:0000313" key="7">
    <source>
        <dbReference type="EMBL" id="ABN68490.1"/>
    </source>
</evidence>
<dbReference type="OMA" id="LMPETHK"/>
<feature type="non-terminal residue" evidence="7">
    <location>
        <position position="1"/>
    </location>
</feature>
<evidence type="ECO:0000256" key="1">
    <source>
        <dbReference type="ARBA" id="ARBA00004141"/>
    </source>
</evidence>
<dbReference type="InterPro" id="IPR005829">
    <property type="entry name" value="Sugar_transporter_CS"/>
</dbReference>
<feature type="domain" description="Major facilitator superfamily (MFS) profile" evidence="6">
    <location>
        <begin position="35"/>
        <end position="473"/>
    </location>
</feature>
<dbReference type="GO" id="GO:0140115">
    <property type="term" value="P:export across plasma membrane"/>
    <property type="evidence" value="ECO:0007669"/>
    <property type="project" value="UniProtKB-ARBA"/>
</dbReference>
<dbReference type="RefSeq" id="XP_001386519.1">
    <property type="nucleotide sequence ID" value="XM_001386482.1"/>
</dbReference>
<dbReference type="STRING" id="322104.A3M0B3"/>
<proteinExistence type="predicted"/>
<dbReference type="SUPFAM" id="SSF103473">
    <property type="entry name" value="MFS general substrate transporter"/>
    <property type="match status" value="1"/>
</dbReference>
<dbReference type="OrthoDB" id="3936150at2759"/>
<feature type="transmembrane region" description="Helical" evidence="5">
    <location>
        <begin position="75"/>
        <end position="93"/>
    </location>
</feature>
<dbReference type="KEGG" id="pic:PICST_50953"/>
<dbReference type="HOGENOM" id="CLU_008455_11_3_1"/>
<dbReference type="FunFam" id="1.20.1250.20:FF:000011">
    <property type="entry name" value="MFS multidrug transporter, putative"/>
    <property type="match status" value="1"/>
</dbReference>
<comment type="subcellular location">
    <subcellularLocation>
        <location evidence="1">Membrane</location>
        <topology evidence="1">Multi-pass membrane protein</topology>
    </subcellularLocation>
</comment>
<dbReference type="AlphaFoldDB" id="A3M0B3"/>
<dbReference type="Proteomes" id="UP000002258">
    <property type="component" value="Chromosome 8"/>
</dbReference>
<feature type="non-terminal residue" evidence="7">
    <location>
        <position position="488"/>
    </location>
</feature>
<feature type="transmembrane region" description="Helical" evidence="5">
    <location>
        <begin position="158"/>
        <end position="179"/>
    </location>
</feature>
<keyword evidence="8" id="KW-1185">Reference proteome</keyword>
<dbReference type="GO" id="GO:0015606">
    <property type="term" value="F:spermidine transmembrane transporter activity"/>
    <property type="evidence" value="ECO:0007669"/>
    <property type="project" value="EnsemblFungi"/>
</dbReference>